<dbReference type="InterPro" id="IPR003593">
    <property type="entry name" value="AAA+_ATPase"/>
</dbReference>
<dbReference type="Gene3D" id="3.40.50.300">
    <property type="entry name" value="P-loop containing nucleotide triphosphate hydrolases"/>
    <property type="match status" value="1"/>
</dbReference>
<dbReference type="InterPro" id="IPR050764">
    <property type="entry name" value="CbbQ/NirQ/NorQ/GpvN"/>
</dbReference>
<dbReference type="PANTHER" id="PTHR42759">
    <property type="entry name" value="MOXR FAMILY PROTEIN"/>
    <property type="match status" value="1"/>
</dbReference>
<dbReference type="SUPFAM" id="SSF52540">
    <property type="entry name" value="P-loop containing nucleoside triphosphate hydrolases"/>
    <property type="match status" value="1"/>
</dbReference>
<sequence>MHAAWKTTWKSCGIRLIPIRKPRFGLEPSASDLTECLMSLHPKSNPARPNLAESILQEAGAVILGKDRELRLALACLLARGHLLVEDLPGVGKTTLAHLLARLLGLDYSRIQFTSDLLPADVIGVSVYDRASESFRFHSGPIFSQLILADEINRATPKAQSALLEAMEERQVTVEGETRRLPEPFFVIATQNPLFQVGTFPLPESQLDRFLMRIHLGYPAAEQEKALLAGEDRREMVARQRPALTNAELIELQKSVIRIHAAPPIIDYVHAILQFTRGSERFAYGLSPRAGLGLLHAAKSWALLAGRDYVMPEDVQAVLPSVAVHRLTGGEPGQRIGDDEVARFILTNVPV</sequence>
<proteinExistence type="predicted"/>
<dbReference type="Gene3D" id="1.10.8.80">
    <property type="entry name" value="Magnesium chelatase subunit I, C-Terminal domain"/>
    <property type="match status" value="1"/>
</dbReference>
<keyword evidence="3" id="KW-1185">Reference proteome</keyword>
<dbReference type="Pfam" id="PF17863">
    <property type="entry name" value="AAA_lid_2"/>
    <property type="match status" value="1"/>
</dbReference>
<organism evidence="2 3">
    <name type="scientific">Allochromatium tepidum</name>
    <dbReference type="NCBI Taxonomy" id="553982"/>
    <lineage>
        <taxon>Bacteria</taxon>
        <taxon>Pseudomonadati</taxon>
        <taxon>Pseudomonadota</taxon>
        <taxon>Gammaproteobacteria</taxon>
        <taxon>Chromatiales</taxon>
        <taxon>Chromatiaceae</taxon>
        <taxon>Allochromatium</taxon>
    </lineage>
</organism>
<evidence type="ECO:0000313" key="3">
    <source>
        <dbReference type="Proteomes" id="UP000680679"/>
    </source>
</evidence>
<evidence type="ECO:0000259" key="1">
    <source>
        <dbReference type="SMART" id="SM00382"/>
    </source>
</evidence>
<dbReference type="InterPro" id="IPR011703">
    <property type="entry name" value="ATPase_AAA-3"/>
</dbReference>
<dbReference type="InterPro" id="IPR041628">
    <property type="entry name" value="ChlI/MoxR_AAA_lid"/>
</dbReference>
<name>A0ABM7QI14_9GAMM</name>
<gene>
    <name evidence="2" type="ORF">Atep_00670</name>
</gene>
<dbReference type="PIRSF" id="PIRSF002849">
    <property type="entry name" value="AAA_ATPase_chaperone_MoxR_prd"/>
    <property type="match status" value="1"/>
</dbReference>
<dbReference type="InterPro" id="IPR027417">
    <property type="entry name" value="P-loop_NTPase"/>
</dbReference>
<dbReference type="Proteomes" id="UP000680679">
    <property type="component" value="Chromosome"/>
</dbReference>
<accession>A0ABM7QI14</accession>
<protein>
    <recommendedName>
        <fullName evidence="1">AAA+ ATPase domain-containing protein</fullName>
    </recommendedName>
</protein>
<evidence type="ECO:0000313" key="2">
    <source>
        <dbReference type="EMBL" id="BCU05390.1"/>
    </source>
</evidence>
<dbReference type="CDD" id="cd00009">
    <property type="entry name" value="AAA"/>
    <property type="match status" value="1"/>
</dbReference>
<dbReference type="EMBL" id="AP024563">
    <property type="protein sequence ID" value="BCU05390.1"/>
    <property type="molecule type" value="Genomic_DNA"/>
</dbReference>
<dbReference type="Pfam" id="PF07726">
    <property type="entry name" value="AAA_3"/>
    <property type="match status" value="1"/>
</dbReference>
<dbReference type="PANTHER" id="PTHR42759:SF5">
    <property type="entry name" value="METHANOL DEHYDROGENASE REGULATOR"/>
    <property type="match status" value="1"/>
</dbReference>
<dbReference type="SMART" id="SM00382">
    <property type="entry name" value="AAA"/>
    <property type="match status" value="1"/>
</dbReference>
<feature type="domain" description="AAA+ ATPase" evidence="1">
    <location>
        <begin position="79"/>
        <end position="220"/>
    </location>
</feature>
<reference evidence="2 3" key="1">
    <citation type="submission" date="2021-04" db="EMBL/GenBank/DDBJ databases">
        <title>Complete genome sequencing of Allochromatium tepidum strain NZ.</title>
        <authorList>
            <person name="Tsukatani Y."/>
            <person name="Mori H."/>
        </authorList>
    </citation>
    <scope>NUCLEOTIDE SEQUENCE [LARGE SCALE GENOMIC DNA]</scope>
    <source>
        <strain evidence="2 3">NZ</strain>
    </source>
</reference>